<accession>A0A2W5T921</accession>
<gene>
    <name evidence="1" type="ORF">DI536_23800</name>
</gene>
<dbReference type="AlphaFoldDB" id="A0A2W5T921"/>
<sequence length="544" mass="57265">MLLKGCRMNSRISWLALAVFVVGCGTGPEEHERNRNPVTFCAGLDRNACNAASECYVEPLACIMLCVDDGQGNCTSPCATDFRCLARPVSCEQLSEQQCVADSRCEFVQYACDAMCRDDGHGGCLPCNVPPSQCRTRTPATCESLNQQQCAVDPRCEVVNYACTLECRDDGHGGCLPCNAPPASCRTRQPTSCEQLNAQQCSVDSRCELIDWASTAECRDDGHGGCLPCVPPGPVCRTRQVNPVACTGLDAQTCATNPRCELQPVYCTLECRDDGHGGCLPCDPAVVCVERTATQCYGLSIEQCSVTPGCELLTPVCNCAPDSPACDCAAIAPTCVPSTTPVSCYGLPPQVCAQHPECEFVSRDVCDCAGPNCACPVIEPSCQPRSEPPVLCFGLDPQACAVNAGCEWVQRTCGPNEDCAFDGYCGPRSPVEVCEGLDPQVCVNTPGCGLLEADCFCPPNAACDCTAPAPRCVSTVEPQPNPCVGLDLAQCSLDSRCEIGSLVCTTECRDDGNGGCLPCPDTAVCQLRDEGPVVGCGGTPPPSP</sequence>
<comment type="caution">
    <text evidence="1">The sequence shown here is derived from an EMBL/GenBank/DDBJ whole genome shotgun (WGS) entry which is preliminary data.</text>
</comment>
<evidence type="ECO:0000313" key="2">
    <source>
        <dbReference type="Proteomes" id="UP000249061"/>
    </source>
</evidence>
<dbReference type="PROSITE" id="PS51257">
    <property type="entry name" value="PROKAR_LIPOPROTEIN"/>
    <property type="match status" value="1"/>
</dbReference>
<protein>
    <submittedName>
        <fullName evidence="1">Uncharacterized protein</fullName>
    </submittedName>
</protein>
<dbReference type="EMBL" id="QFQP01000023">
    <property type="protein sequence ID" value="PZR08916.1"/>
    <property type="molecule type" value="Genomic_DNA"/>
</dbReference>
<evidence type="ECO:0000313" key="1">
    <source>
        <dbReference type="EMBL" id="PZR08916.1"/>
    </source>
</evidence>
<proteinExistence type="predicted"/>
<organism evidence="1 2">
    <name type="scientific">Archangium gephyra</name>
    <dbReference type="NCBI Taxonomy" id="48"/>
    <lineage>
        <taxon>Bacteria</taxon>
        <taxon>Pseudomonadati</taxon>
        <taxon>Myxococcota</taxon>
        <taxon>Myxococcia</taxon>
        <taxon>Myxococcales</taxon>
        <taxon>Cystobacterineae</taxon>
        <taxon>Archangiaceae</taxon>
        <taxon>Archangium</taxon>
    </lineage>
</organism>
<name>A0A2W5T921_9BACT</name>
<reference evidence="1 2" key="1">
    <citation type="submission" date="2017-08" db="EMBL/GenBank/DDBJ databases">
        <title>Infants hospitalized years apart are colonized by the same room-sourced microbial strains.</title>
        <authorList>
            <person name="Brooks B."/>
            <person name="Olm M.R."/>
            <person name="Firek B.A."/>
            <person name="Baker R."/>
            <person name="Thomas B.C."/>
            <person name="Morowitz M.J."/>
            <person name="Banfield J.F."/>
        </authorList>
    </citation>
    <scope>NUCLEOTIDE SEQUENCE [LARGE SCALE GENOMIC DNA]</scope>
    <source>
        <strain evidence="1">S2_003_000_R2_14</strain>
    </source>
</reference>
<dbReference type="Proteomes" id="UP000249061">
    <property type="component" value="Unassembled WGS sequence"/>
</dbReference>